<reference evidence="2 3" key="1">
    <citation type="submission" date="2019-02" db="EMBL/GenBank/DDBJ databases">
        <title>Comparative genomic analysis of the Hafnia genus genomes.</title>
        <authorList>
            <person name="Zhiqiu Y."/>
            <person name="Chao Y."/>
            <person name="Yuhui D."/>
            <person name="Di H."/>
            <person name="Bin L."/>
        </authorList>
    </citation>
    <scope>NUCLEOTIDE SEQUENCE [LARGE SCALE GENOMIC DNA]</scope>
    <source>
        <strain evidence="2 3">PCM_1194</strain>
    </source>
</reference>
<dbReference type="Pfam" id="PF03891">
    <property type="entry name" value="DUF333"/>
    <property type="match status" value="1"/>
</dbReference>
<keyword evidence="1" id="KW-0732">Signal</keyword>
<dbReference type="RefSeq" id="WP_130960604.1">
    <property type="nucleotide sequence ID" value="NZ_SITD01000069.1"/>
</dbReference>
<evidence type="ECO:0000313" key="2">
    <source>
        <dbReference type="EMBL" id="TBM20954.1"/>
    </source>
</evidence>
<organism evidence="2 3">
    <name type="scientific">Hafnia paralvei</name>
    <dbReference type="NCBI Taxonomy" id="546367"/>
    <lineage>
        <taxon>Bacteria</taxon>
        <taxon>Pseudomonadati</taxon>
        <taxon>Pseudomonadota</taxon>
        <taxon>Gammaproteobacteria</taxon>
        <taxon>Enterobacterales</taxon>
        <taxon>Hafniaceae</taxon>
        <taxon>Hafnia</taxon>
    </lineage>
</organism>
<feature type="chain" id="PRO_5020935542" evidence="1">
    <location>
        <begin position="18"/>
        <end position="90"/>
    </location>
</feature>
<protein>
    <submittedName>
        <fullName evidence="2">DUF333 domain-containing protein</fullName>
    </submittedName>
</protein>
<sequence length="90" mass="9717">MKLHMLLLVGLGGLVMAGCHSGHQESATPSDTQTVPVENTIGMANPASVYCLKLGGKEINITTELGVHTDCLLPSGERIDEWTLYRRDHS</sequence>
<dbReference type="PANTHER" id="PTHR38008">
    <property type="entry name" value="HEMOLYSIN-RELATED"/>
    <property type="match status" value="1"/>
</dbReference>
<dbReference type="AlphaFoldDB" id="A0A4Q9EGH7"/>
<dbReference type="PANTHER" id="PTHR38008:SF2">
    <property type="entry name" value="HEMOLYSIN"/>
    <property type="match status" value="1"/>
</dbReference>
<dbReference type="PROSITE" id="PS51257">
    <property type="entry name" value="PROKAR_LIPOPROTEIN"/>
    <property type="match status" value="1"/>
</dbReference>
<evidence type="ECO:0000256" key="1">
    <source>
        <dbReference type="SAM" id="SignalP"/>
    </source>
</evidence>
<gene>
    <name evidence="2" type="ORF">EYY89_21400</name>
</gene>
<accession>A0A4Q9EGH7</accession>
<proteinExistence type="predicted"/>
<comment type="caution">
    <text evidence="2">The sequence shown here is derived from an EMBL/GenBank/DDBJ whole genome shotgun (WGS) entry which is preliminary data.</text>
</comment>
<dbReference type="EMBL" id="SITD01000069">
    <property type="protein sequence ID" value="TBM20954.1"/>
    <property type="molecule type" value="Genomic_DNA"/>
</dbReference>
<dbReference type="InterPro" id="IPR005590">
    <property type="entry name" value="DUF333"/>
</dbReference>
<evidence type="ECO:0000313" key="3">
    <source>
        <dbReference type="Proteomes" id="UP000293380"/>
    </source>
</evidence>
<name>A0A4Q9EGH7_9GAMM</name>
<feature type="signal peptide" evidence="1">
    <location>
        <begin position="1"/>
        <end position="17"/>
    </location>
</feature>
<dbReference type="Proteomes" id="UP000293380">
    <property type="component" value="Unassembled WGS sequence"/>
</dbReference>